<dbReference type="AlphaFoldDB" id="G0VK77"/>
<feature type="compositionally biased region" description="Basic and acidic residues" evidence="2">
    <location>
        <begin position="582"/>
        <end position="603"/>
    </location>
</feature>
<evidence type="ECO:0000256" key="1">
    <source>
        <dbReference type="SAM" id="Coils"/>
    </source>
</evidence>
<keyword evidence="1" id="KW-0175">Coiled coil</keyword>
<proteinExistence type="predicted"/>
<dbReference type="GeneID" id="96905598"/>
<dbReference type="RefSeq" id="XP_003678253.1">
    <property type="nucleotide sequence ID" value="XM_003678205.1"/>
</dbReference>
<feature type="region of interest" description="Disordered" evidence="2">
    <location>
        <begin position="78"/>
        <end position="245"/>
    </location>
</feature>
<feature type="compositionally biased region" description="Acidic residues" evidence="2">
    <location>
        <begin position="9"/>
        <end position="19"/>
    </location>
</feature>
<evidence type="ECO:0000313" key="4">
    <source>
        <dbReference type="Proteomes" id="UP000001640"/>
    </source>
</evidence>
<keyword evidence="4" id="KW-1185">Reference proteome</keyword>
<dbReference type="FunCoup" id="G0VK77">
    <property type="interactions" value="38"/>
</dbReference>
<feature type="compositionally biased region" description="Polar residues" evidence="2">
    <location>
        <begin position="214"/>
        <end position="231"/>
    </location>
</feature>
<evidence type="ECO:0000256" key="2">
    <source>
        <dbReference type="SAM" id="MobiDB-lite"/>
    </source>
</evidence>
<dbReference type="EMBL" id="HE576760">
    <property type="protein sequence ID" value="CCC71911.1"/>
    <property type="molecule type" value="Genomic_DNA"/>
</dbReference>
<feature type="coiled-coil region" evidence="1">
    <location>
        <begin position="429"/>
        <end position="463"/>
    </location>
</feature>
<protein>
    <submittedName>
        <fullName evidence="3">Uncharacterized protein</fullName>
    </submittedName>
</protein>
<accession>G0VK77</accession>
<gene>
    <name evidence="3" type="primary">NCAS0I02430</name>
    <name evidence="3" type="ordered locus">NCAS_0I02430</name>
</gene>
<dbReference type="HOGENOM" id="CLU_436840_0_0_1"/>
<reference evidence="3 4" key="1">
    <citation type="journal article" date="2011" name="Proc. Natl. Acad. Sci. U.S.A.">
        <title>Evolutionary erosion of yeast sex chromosomes by mating-type switching accidents.</title>
        <authorList>
            <person name="Gordon J.L."/>
            <person name="Armisen D."/>
            <person name="Proux-Wera E."/>
            <person name="Oheigeartaigh S.S."/>
            <person name="Byrne K.P."/>
            <person name="Wolfe K.H."/>
        </authorList>
    </citation>
    <scope>NUCLEOTIDE SEQUENCE [LARGE SCALE GENOMIC DNA]</scope>
    <source>
        <strain evidence="4">ATCC 76901 / BCRC 22586 / CBS 4309 / NBRC 1992 / NRRL Y-12630</strain>
    </source>
</reference>
<dbReference type="OMA" id="KHANEDQ"/>
<feature type="compositionally biased region" description="Polar residues" evidence="2">
    <location>
        <begin position="609"/>
        <end position="626"/>
    </location>
</feature>
<feature type="compositionally biased region" description="Basic and acidic residues" evidence="2">
    <location>
        <begin position="180"/>
        <end position="212"/>
    </location>
</feature>
<feature type="compositionally biased region" description="Basic and acidic residues" evidence="2">
    <location>
        <begin position="109"/>
        <end position="120"/>
    </location>
</feature>
<feature type="compositionally biased region" description="Basic and acidic residues" evidence="2">
    <location>
        <begin position="160"/>
        <end position="171"/>
    </location>
</feature>
<dbReference type="Proteomes" id="UP000001640">
    <property type="component" value="Chromosome 9"/>
</dbReference>
<sequence length="626" mass="71827">MTRLKPSDEGDQLDPDYDIPDIFLSPNEQSPGGISFLNEYLDEDVHEKDLATQSIKKARPMSRNWFFKSFLTKPDVIEGPMTTTESFSEEVDNTRDSNLTPKKSFKSHFTHENNSPEKPHFWKSWRKSSPSKEVQDGRTINARSSSSRKIIEKLTSVLSDPKEKSDFKEGSTTENSDSSSFERAETIRSNLKEVLEGENKNEVLESPIKEGSEFENSSQATPQSSESTFDSNDAENNEISPLTPEDEAIIKGPYKLVFDPPDQYLPTLTIPTDATKLDKNSKTLKNIIEICKLLIVDADTQKLEKNLLSMTLTQIGEELLEIFKEKLKKYELSNESVRRYEDENILLRNKLDRSESFNKDLTAQLETLNKVNSSYKARVKELEASLVKKIGVTQHLTPLDRETKKILEKEDIGTDFSKTTVTQMEHNQNNDLQERFTKLKRDNNTLEEIKVNTEKKNRSLKKKQVILKCYKDQSQRFLFSMASTFNGFLPEAVLNHFSSALKKLYDSDFLLHEKQEISDSQVKNMTDIISTFYYKDVEGLFLGELVRAITFQTRSNTFLTMQLSNLRKENFSQAKYIDTISRKRPSENEGKTSSEGLEVKTLNEDDQPETVSLKDSPNQDISLLEY</sequence>
<feature type="region of interest" description="Disordered" evidence="2">
    <location>
        <begin position="1"/>
        <end position="35"/>
    </location>
</feature>
<name>G0VK77_NAUCA</name>
<organism evidence="3 4">
    <name type="scientific">Naumovozyma castellii</name>
    <name type="common">Yeast</name>
    <name type="synonym">Saccharomyces castellii</name>
    <dbReference type="NCBI Taxonomy" id="27288"/>
    <lineage>
        <taxon>Eukaryota</taxon>
        <taxon>Fungi</taxon>
        <taxon>Dikarya</taxon>
        <taxon>Ascomycota</taxon>
        <taxon>Saccharomycotina</taxon>
        <taxon>Saccharomycetes</taxon>
        <taxon>Saccharomycetales</taxon>
        <taxon>Saccharomycetaceae</taxon>
        <taxon>Naumovozyma</taxon>
    </lineage>
</organism>
<dbReference type="KEGG" id="ncs:NCAS_0I02430"/>
<evidence type="ECO:0000313" key="3">
    <source>
        <dbReference type="EMBL" id="CCC71911.1"/>
    </source>
</evidence>
<reference key="2">
    <citation type="submission" date="2011-08" db="EMBL/GenBank/DDBJ databases">
        <title>Genome sequence of Naumovozyma castellii.</title>
        <authorList>
            <person name="Gordon J.L."/>
            <person name="Armisen D."/>
            <person name="Proux-Wera E."/>
            <person name="OhEigeartaigh S.S."/>
            <person name="Byrne K.P."/>
            <person name="Wolfe K.H."/>
        </authorList>
    </citation>
    <scope>NUCLEOTIDE SEQUENCE</scope>
    <source>
        <strain>Type strain:CBS 4309</strain>
    </source>
</reference>
<dbReference type="eggNOG" id="ENOG502SWTW">
    <property type="taxonomic scope" value="Eukaryota"/>
</dbReference>
<feature type="region of interest" description="Disordered" evidence="2">
    <location>
        <begin position="582"/>
        <end position="626"/>
    </location>
</feature>
<dbReference type="InParanoid" id="G0VK77"/>
<feature type="coiled-coil region" evidence="1">
    <location>
        <begin position="358"/>
        <end position="385"/>
    </location>
</feature>